<reference evidence="1" key="1">
    <citation type="submission" date="2022-08" db="EMBL/GenBank/DDBJ databases">
        <title>Novel sulphate-reducing endosymbionts in the free-living metamonad Anaeramoeba.</title>
        <authorList>
            <person name="Jerlstrom-Hultqvist J."/>
            <person name="Cepicka I."/>
            <person name="Gallot-Lavallee L."/>
            <person name="Salas-Leiva D."/>
            <person name="Curtis B.A."/>
            <person name="Zahonova K."/>
            <person name="Pipaliya S."/>
            <person name="Dacks J."/>
            <person name="Roger A.J."/>
        </authorList>
    </citation>
    <scope>NUCLEOTIDE SEQUENCE</scope>
    <source>
        <strain evidence="1">Busselton2</strain>
    </source>
</reference>
<sequence>MAISGGFGSDQGSSPVNSFSRKHTFKLSGDFLIHPIHLSNYPSTNTNIGGWHISFWANVSVQFNYERFTEPHYLAMGFSLWIEIGSTFSTTRSECGKSIFEDLFVPKEFDNGKFNSWRKPEASSVWPNGGVGLYMKTSVNVLYFIVVNPSYVELKNFYWFNDPFHYL</sequence>
<protein>
    <submittedName>
        <fullName evidence="1">Uncharacterized protein</fullName>
    </submittedName>
</protein>
<dbReference type="EMBL" id="JANTQA010000036">
    <property type="protein sequence ID" value="KAJ3437108.1"/>
    <property type="molecule type" value="Genomic_DNA"/>
</dbReference>
<proteinExistence type="predicted"/>
<name>A0AAV7Z527_9EUKA</name>
<organism evidence="1 2">
    <name type="scientific">Anaeramoeba flamelloides</name>
    <dbReference type="NCBI Taxonomy" id="1746091"/>
    <lineage>
        <taxon>Eukaryota</taxon>
        <taxon>Metamonada</taxon>
        <taxon>Anaeramoebidae</taxon>
        <taxon>Anaeramoeba</taxon>
    </lineage>
</organism>
<accession>A0AAV7Z527</accession>
<gene>
    <name evidence="1" type="ORF">M0812_19181</name>
</gene>
<comment type="caution">
    <text evidence="1">The sequence shown here is derived from an EMBL/GenBank/DDBJ whole genome shotgun (WGS) entry which is preliminary data.</text>
</comment>
<evidence type="ECO:0000313" key="1">
    <source>
        <dbReference type="EMBL" id="KAJ3437108.1"/>
    </source>
</evidence>
<dbReference type="AlphaFoldDB" id="A0AAV7Z527"/>
<evidence type="ECO:0000313" key="2">
    <source>
        <dbReference type="Proteomes" id="UP001146793"/>
    </source>
</evidence>
<dbReference type="Proteomes" id="UP001146793">
    <property type="component" value="Unassembled WGS sequence"/>
</dbReference>